<dbReference type="SUPFAM" id="SSF51445">
    <property type="entry name" value="(Trans)glycosidases"/>
    <property type="match status" value="1"/>
</dbReference>
<dbReference type="Gene3D" id="3.20.20.80">
    <property type="entry name" value="Glycosidases"/>
    <property type="match status" value="1"/>
</dbReference>
<comment type="similarity">
    <text evidence="1 2">Belongs to the glycosyl hydrolase 1 family.</text>
</comment>
<protein>
    <submittedName>
        <fullName evidence="3">Uncharacterized protein</fullName>
    </submittedName>
</protein>
<accession>A0ABU6UT82</accession>
<dbReference type="Proteomes" id="UP001341840">
    <property type="component" value="Unassembled WGS sequence"/>
</dbReference>
<evidence type="ECO:0000256" key="2">
    <source>
        <dbReference type="RuleBase" id="RU003690"/>
    </source>
</evidence>
<evidence type="ECO:0000256" key="1">
    <source>
        <dbReference type="ARBA" id="ARBA00010838"/>
    </source>
</evidence>
<dbReference type="InterPro" id="IPR017853">
    <property type="entry name" value="GH"/>
</dbReference>
<dbReference type="EMBL" id="JASCZI010122617">
    <property type="protein sequence ID" value="MED6164527.1"/>
    <property type="molecule type" value="Genomic_DNA"/>
</dbReference>
<sequence length="91" mass="10322">MNNFRVDFGNYVDFCFKTFGDRVKHWLTLNEPLSYSMNGYNGGTFAPGRCSNYVGNCTSGNSAIEPYIVAHHLILSHAKAVSLYKTRYQML</sequence>
<comment type="caution">
    <text evidence="3">The sequence shown here is derived from an EMBL/GenBank/DDBJ whole genome shotgun (WGS) entry which is preliminary data.</text>
</comment>
<evidence type="ECO:0000313" key="4">
    <source>
        <dbReference type="Proteomes" id="UP001341840"/>
    </source>
</evidence>
<reference evidence="3 4" key="1">
    <citation type="journal article" date="2023" name="Plants (Basel)">
        <title>Bridging the Gap: Combining Genomics and Transcriptomics Approaches to Understand Stylosanthes scabra, an Orphan Legume from the Brazilian Caatinga.</title>
        <authorList>
            <person name="Ferreira-Neto J.R.C."/>
            <person name="da Silva M.D."/>
            <person name="Binneck E."/>
            <person name="de Melo N.F."/>
            <person name="da Silva R.H."/>
            <person name="de Melo A.L.T.M."/>
            <person name="Pandolfi V."/>
            <person name="Bustamante F.O."/>
            <person name="Brasileiro-Vidal A.C."/>
            <person name="Benko-Iseppon A.M."/>
        </authorList>
    </citation>
    <scope>NUCLEOTIDE SEQUENCE [LARGE SCALE GENOMIC DNA]</scope>
    <source>
        <tissue evidence="3">Leaves</tissue>
    </source>
</reference>
<gene>
    <name evidence="3" type="ORF">PIB30_090981</name>
</gene>
<evidence type="ECO:0000313" key="3">
    <source>
        <dbReference type="EMBL" id="MED6164527.1"/>
    </source>
</evidence>
<dbReference type="Pfam" id="PF00232">
    <property type="entry name" value="Glyco_hydro_1"/>
    <property type="match status" value="1"/>
</dbReference>
<proteinExistence type="inferred from homology"/>
<dbReference type="PANTHER" id="PTHR10353:SF297">
    <property type="entry name" value="VICIANIN HYDROLASE-LIKE"/>
    <property type="match status" value="1"/>
</dbReference>
<organism evidence="3 4">
    <name type="scientific">Stylosanthes scabra</name>
    <dbReference type="NCBI Taxonomy" id="79078"/>
    <lineage>
        <taxon>Eukaryota</taxon>
        <taxon>Viridiplantae</taxon>
        <taxon>Streptophyta</taxon>
        <taxon>Embryophyta</taxon>
        <taxon>Tracheophyta</taxon>
        <taxon>Spermatophyta</taxon>
        <taxon>Magnoliopsida</taxon>
        <taxon>eudicotyledons</taxon>
        <taxon>Gunneridae</taxon>
        <taxon>Pentapetalae</taxon>
        <taxon>rosids</taxon>
        <taxon>fabids</taxon>
        <taxon>Fabales</taxon>
        <taxon>Fabaceae</taxon>
        <taxon>Papilionoideae</taxon>
        <taxon>50 kb inversion clade</taxon>
        <taxon>dalbergioids sensu lato</taxon>
        <taxon>Dalbergieae</taxon>
        <taxon>Pterocarpus clade</taxon>
        <taxon>Stylosanthes</taxon>
    </lineage>
</organism>
<dbReference type="PANTHER" id="PTHR10353">
    <property type="entry name" value="GLYCOSYL HYDROLASE"/>
    <property type="match status" value="1"/>
</dbReference>
<keyword evidence="4" id="KW-1185">Reference proteome</keyword>
<dbReference type="InterPro" id="IPR001360">
    <property type="entry name" value="Glyco_hydro_1"/>
</dbReference>
<name>A0ABU6UT82_9FABA</name>